<comment type="caution">
    <text evidence="1">The sequence shown here is derived from an EMBL/GenBank/DDBJ whole genome shotgun (WGS) entry which is preliminary data.</text>
</comment>
<dbReference type="Gene3D" id="6.10.250.170">
    <property type="match status" value="1"/>
</dbReference>
<dbReference type="EMBL" id="CAIIXF020000046">
    <property type="protein sequence ID" value="CAH1802708.1"/>
    <property type="molecule type" value="Genomic_DNA"/>
</dbReference>
<dbReference type="SUPFAM" id="SSF52096">
    <property type="entry name" value="ClpP/crotonase"/>
    <property type="match status" value="1"/>
</dbReference>
<name>A0A8S4Q821_OWEFU</name>
<dbReference type="AlphaFoldDB" id="A0A8S4Q821"/>
<sequence length="255" mass="28435">VKSTSSMALVSLRRCLGAVLKNGAAMVQTRSYSAASGYLKVTTENDIATIAMDKKPVNSLNLEFLTELSLTLEKLENEKCKGLILTSALPKIFSAGLDILEMYQPKEERLRQFWSTLQDVWLRLYGSPLVTIAAISGIVAPFWFVDTMHNVVGHRQTEMALQLGTMFSSQEALSIGLVDRVVGEGETVDAAKKEMSQWVKIPGYARQLSKMQLRKPTIDKLVARKEDDINYFATFITKDGVQKAMGMYLESLKKK</sequence>
<dbReference type="CDD" id="cd06558">
    <property type="entry name" value="crotonase-like"/>
    <property type="match status" value="1"/>
</dbReference>
<dbReference type="PANTHER" id="PTHR11941:SF45">
    <property type="entry name" value="ENOYL-COA DELTA ISOMERASE 1, MITOCHONDRIAL"/>
    <property type="match status" value="1"/>
</dbReference>
<reference evidence="1" key="1">
    <citation type="submission" date="2022-03" db="EMBL/GenBank/DDBJ databases">
        <authorList>
            <person name="Martin C."/>
        </authorList>
    </citation>
    <scope>NUCLEOTIDE SEQUENCE</scope>
</reference>
<dbReference type="GO" id="GO:0006635">
    <property type="term" value="P:fatty acid beta-oxidation"/>
    <property type="evidence" value="ECO:0007669"/>
    <property type="project" value="TreeGrafter"/>
</dbReference>
<dbReference type="Gene3D" id="3.90.226.10">
    <property type="entry name" value="2-enoyl-CoA Hydratase, Chain A, domain 1"/>
    <property type="match status" value="2"/>
</dbReference>
<dbReference type="GO" id="GO:0005739">
    <property type="term" value="C:mitochondrion"/>
    <property type="evidence" value="ECO:0007669"/>
    <property type="project" value="TreeGrafter"/>
</dbReference>
<proteinExistence type="predicted"/>
<organism evidence="1 2">
    <name type="scientific">Owenia fusiformis</name>
    <name type="common">Polychaete worm</name>
    <dbReference type="NCBI Taxonomy" id="6347"/>
    <lineage>
        <taxon>Eukaryota</taxon>
        <taxon>Metazoa</taxon>
        <taxon>Spiralia</taxon>
        <taxon>Lophotrochozoa</taxon>
        <taxon>Annelida</taxon>
        <taxon>Polychaeta</taxon>
        <taxon>Sedentaria</taxon>
        <taxon>Canalipalpata</taxon>
        <taxon>Sabellida</taxon>
        <taxon>Oweniida</taxon>
        <taxon>Oweniidae</taxon>
        <taxon>Owenia</taxon>
    </lineage>
</organism>
<dbReference type="InterPro" id="IPR001753">
    <property type="entry name" value="Enoyl-CoA_hydra/iso"/>
</dbReference>
<evidence type="ECO:0000313" key="1">
    <source>
        <dbReference type="EMBL" id="CAH1802708.1"/>
    </source>
</evidence>
<dbReference type="PANTHER" id="PTHR11941">
    <property type="entry name" value="ENOYL-COA HYDRATASE-RELATED"/>
    <property type="match status" value="1"/>
</dbReference>
<protein>
    <submittedName>
        <fullName evidence="1">Uncharacterized protein</fullName>
    </submittedName>
</protein>
<dbReference type="OrthoDB" id="1696280at2759"/>
<keyword evidence="2" id="KW-1185">Reference proteome</keyword>
<feature type="non-terminal residue" evidence="1">
    <location>
        <position position="1"/>
    </location>
</feature>
<dbReference type="Pfam" id="PF00378">
    <property type="entry name" value="ECH_1"/>
    <property type="match status" value="1"/>
</dbReference>
<evidence type="ECO:0000313" key="2">
    <source>
        <dbReference type="Proteomes" id="UP000749559"/>
    </source>
</evidence>
<accession>A0A8S4Q821</accession>
<dbReference type="Proteomes" id="UP000749559">
    <property type="component" value="Unassembled WGS sequence"/>
</dbReference>
<dbReference type="InterPro" id="IPR029045">
    <property type="entry name" value="ClpP/crotonase-like_dom_sf"/>
</dbReference>
<gene>
    <name evidence="1" type="ORF">OFUS_LOCUS26359</name>
</gene>